<dbReference type="GO" id="GO:0022857">
    <property type="term" value="F:transmembrane transporter activity"/>
    <property type="evidence" value="ECO:0007669"/>
    <property type="project" value="TreeGrafter"/>
</dbReference>
<dbReference type="PANTHER" id="PTHR23501">
    <property type="entry name" value="MAJOR FACILITATOR SUPERFAMILY"/>
    <property type="match status" value="1"/>
</dbReference>
<sequence length="194" mass="20705">MAVGSALGGAASTKRNNTWWTLVISGILMLVGSALLSTLTDTSSPEPKEWGFQVILGLGLGLNLSTATFITSMSVEFEDHAVGQGLIAQMLVFGSSLGVASSFIVLNNTIQDRLTNVLSPTQLRDFCTSPTAIYSFVSLQQLEVREVYIDTFNANMRVCIGISPVSIVAVLCSFQRNPPTLKSRLADLAEVGSK</sequence>
<evidence type="ECO:0000256" key="5">
    <source>
        <dbReference type="SAM" id="Phobius"/>
    </source>
</evidence>
<dbReference type="SUPFAM" id="SSF103473">
    <property type="entry name" value="MFS general substrate transporter"/>
    <property type="match status" value="1"/>
</dbReference>
<dbReference type="GO" id="GO:0005886">
    <property type="term" value="C:plasma membrane"/>
    <property type="evidence" value="ECO:0007669"/>
    <property type="project" value="TreeGrafter"/>
</dbReference>
<protein>
    <submittedName>
        <fullName evidence="6">88d1dcbd-1a01-4c80-b49d-7f3512c59007</fullName>
    </submittedName>
</protein>
<keyword evidence="3 5" id="KW-1133">Transmembrane helix</keyword>
<evidence type="ECO:0000256" key="1">
    <source>
        <dbReference type="ARBA" id="ARBA00004141"/>
    </source>
</evidence>
<dbReference type="EMBL" id="OUUZ01000001">
    <property type="protein sequence ID" value="SPQ18448.1"/>
    <property type="molecule type" value="Genomic_DNA"/>
</dbReference>
<gene>
    <name evidence="6" type="ORF">TT172_LOCUS867</name>
</gene>
<comment type="subcellular location">
    <subcellularLocation>
        <location evidence="1">Membrane</location>
        <topology evidence="1">Multi-pass membrane protein</topology>
    </subcellularLocation>
</comment>
<keyword evidence="4 5" id="KW-0472">Membrane</keyword>
<dbReference type="AlphaFoldDB" id="A0A3S4AIZ1"/>
<proteinExistence type="predicted"/>
<evidence type="ECO:0000256" key="2">
    <source>
        <dbReference type="ARBA" id="ARBA00022692"/>
    </source>
</evidence>
<dbReference type="InterPro" id="IPR036259">
    <property type="entry name" value="MFS_trans_sf"/>
</dbReference>
<evidence type="ECO:0000256" key="4">
    <source>
        <dbReference type="ARBA" id="ARBA00023136"/>
    </source>
</evidence>
<dbReference type="PANTHER" id="PTHR23501:SF43">
    <property type="entry name" value="MULTIDRUG TRANSPORTER, PUTATIVE (AFU_ORTHOLOGUE AFUA_6G03040)-RELATED"/>
    <property type="match status" value="1"/>
</dbReference>
<reference evidence="6 7" key="1">
    <citation type="submission" date="2018-04" db="EMBL/GenBank/DDBJ databases">
        <authorList>
            <person name="Huttner S."/>
            <person name="Dainat J."/>
        </authorList>
    </citation>
    <scope>NUCLEOTIDE SEQUENCE [LARGE SCALE GENOMIC DNA]</scope>
</reference>
<dbReference type="Proteomes" id="UP000289323">
    <property type="component" value="Unassembled WGS sequence"/>
</dbReference>
<accession>A0A3S4AIZ1</accession>
<organism evidence="6 7">
    <name type="scientific">Thermothielavioides terrestris</name>
    <dbReference type="NCBI Taxonomy" id="2587410"/>
    <lineage>
        <taxon>Eukaryota</taxon>
        <taxon>Fungi</taxon>
        <taxon>Dikarya</taxon>
        <taxon>Ascomycota</taxon>
        <taxon>Pezizomycotina</taxon>
        <taxon>Sordariomycetes</taxon>
        <taxon>Sordariomycetidae</taxon>
        <taxon>Sordariales</taxon>
        <taxon>Chaetomiaceae</taxon>
        <taxon>Thermothielavioides</taxon>
    </lineage>
</organism>
<evidence type="ECO:0000256" key="3">
    <source>
        <dbReference type="ARBA" id="ARBA00022989"/>
    </source>
</evidence>
<feature type="transmembrane region" description="Helical" evidence="5">
    <location>
        <begin position="19"/>
        <end position="39"/>
    </location>
</feature>
<evidence type="ECO:0000313" key="6">
    <source>
        <dbReference type="EMBL" id="SPQ18448.1"/>
    </source>
</evidence>
<feature type="transmembrane region" description="Helical" evidence="5">
    <location>
        <begin position="51"/>
        <end position="74"/>
    </location>
</feature>
<evidence type="ECO:0000313" key="7">
    <source>
        <dbReference type="Proteomes" id="UP000289323"/>
    </source>
</evidence>
<name>A0A3S4AIZ1_9PEZI</name>
<keyword evidence="2 5" id="KW-0812">Transmembrane</keyword>
<feature type="transmembrane region" description="Helical" evidence="5">
    <location>
        <begin position="86"/>
        <end position="106"/>
    </location>
</feature>